<evidence type="ECO:0000256" key="5">
    <source>
        <dbReference type="SAM" id="MobiDB-lite"/>
    </source>
</evidence>
<feature type="compositionally biased region" description="Polar residues" evidence="5">
    <location>
        <begin position="261"/>
        <end position="282"/>
    </location>
</feature>
<evidence type="ECO:0000259" key="6">
    <source>
        <dbReference type="PROSITE" id="PS51044"/>
    </source>
</evidence>
<feature type="compositionally biased region" description="Acidic residues" evidence="5">
    <location>
        <begin position="208"/>
        <end position="219"/>
    </location>
</feature>
<dbReference type="PANTHER" id="PTHR10782">
    <property type="entry name" value="ZINC FINGER MIZ DOMAIN-CONTAINING PROTEIN"/>
    <property type="match status" value="1"/>
</dbReference>
<evidence type="ECO:0000256" key="3">
    <source>
        <dbReference type="ARBA" id="ARBA00022833"/>
    </source>
</evidence>
<reference evidence="7 8" key="1">
    <citation type="journal article" date="2016" name="Nat. Commun.">
        <title>Extremotolerant tardigrade genome and improved radiotolerance of human cultured cells by tardigrade-unique protein.</title>
        <authorList>
            <person name="Hashimoto T."/>
            <person name="Horikawa D.D."/>
            <person name="Saito Y."/>
            <person name="Kuwahara H."/>
            <person name="Kozuka-Hata H."/>
            <person name="Shin-I T."/>
            <person name="Minakuchi Y."/>
            <person name="Ohishi K."/>
            <person name="Motoyama A."/>
            <person name="Aizu T."/>
            <person name="Enomoto A."/>
            <person name="Kondo K."/>
            <person name="Tanaka S."/>
            <person name="Hara Y."/>
            <person name="Koshikawa S."/>
            <person name="Sagara H."/>
            <person name="Miura T."/>
            <person name="Yokobori S."/>
            <person name="Miyagawa K."/>
            <person name="Suzuki Y."/>
            <person name="Kubo T."/>
            <person name="Oyama M."/>
            <person name="Kohara Y."/>
            <person name="Fujiyama A."/>
            <person name="Arakawa K."/>
            <person name="Katayama T."/>
            <person name="Toyoda A."/>
            <person name="Kunieda T."/>
        </authorList>
    </citation>
    <scope>NUCLEOTIDE SEQUENCE [LARGE SCALE GENOMIC DNA]</scope>
    <source>
        <strain evidence="7 8">YOKOZUNA-1</strain>
    </source>
</reference>
<name>A0A1D1UK16_RAMVA</name>
<feature type="compositionally biased region" description="Low complexity" evidence="5">
    <location>
        <begin position="138"/>
        <end position="147"/>
    </location>
</feature>
<sequence length="996" mass="108313">MSYHNYRNGDYSDSDATEESHEHPPTQAVRPRQRRYDPISDSCGSEESAGTLSNVNDGKNNRVPVNGHSSSSSQGISQIQRVAAKCNVQKLKHILSSYGVKNLSNKRKPDLVERIGTCYADLDEEGQKLLEDLLTDPSGNSSRASSSNQPGYEASTSNNNQRSRVAAPSMREVWQKKKHRNTAMESDEDDEDYMPRHYSLHSHHNGYGDDEVDNGEVDYDPSPVQPTKSRRRHQPLSSDESESASSPEVPPPRRNSKTTKKQPSSSRDKPSSGNAASTSPASRSRIVITLPKTFNKPSSSSTSQQAPPSTHNGPGQVTVSYPNGTSTTLINGGPPTDPRQPRSAIRPYVPRNPPTNSSNTVQNPAQGWPPPLPVDPPNGGRKRSINEYLNDRIAGEIDAMAGAQSGSPTKRTFNSVPPIGSSFPPVTMPSVYSLHNYPPFSSFPNNQGSSSSGTQSFSAIRKLPVNNVGSTNAVPYHYSGTPEPFPTSQGFSSVQMNSFINALARTAEPPRQGANHIATLSLNRNAVPVSSTGFSTASVLLASRDNGRTWHPPAGPPGVNGTGHPFRTAPVNLPNRLPAQTQLMQPTTANRTAPSSAGGPASIMSNNPFAQAFANSAASTESGADGSSANKVVKFSVNKTPLAKSEETNRQQQDMFPRVIKPAVFHQLLFEVGLPMSIRKDQTMSSRGVYREILTTFFFDKSTVNQNDPDTLVLIRFCLENPTMANYESHPDNLKLMLNGKTLVEPAVVDFSNRMKKKKNAVFNQPVEVPLDLLAAQNVILVRWTEDTAGTTPGLPAQHIPDEPPKEFYMVIECVRRKTMEEILQTVSANTVPLEETVHKIYETLGVGDGDIVADSQKVSLLCPASRSRLNLPIRGRHCDHIECFDASSFLYMNKAPKARWTCPKCNKPVHFDEIVVDEFIGSLLHEFQLSDCIEATYENSKVVIREAKKAPKSESKPATPASRTSSTCSSTQASTSSAPPSATASRAPPEIITLD</sequence>
<dbReference type="Gene3D" id="3.30.40.10">
    <property type="entry name" value="Zinc/RING finger domain, C3HC4 (zinc finger)"/>
    <property type="match status" value="1"/>
</dbReference>
<dbReference type="GO" id="GO:0061665">
    <property type="term" value="F:SUMO ligase activity"/>
    <property type="evidence" value="ECO:0007669"/>
    <property type="project" value="TreeGrafter"/>
</dbReference>
<feature type="region of interest" description="Disordered" evidence="5">
    <location>
        <begin position="545"/>
        <end position="565"/>
    </location>
</feature>
<accession>A0A1D1UK16</accession>
<gene>
    <name evidence="7" type="primary">RvY_02522-1</name>
    <name evidence="7" type="synonym">RvY_02522.1</name>
    <name evidence="7" type="ORF">RvY_02522</name>
</gene>
<dbReference type="InterPro" id="IPR004181">
    <property type="entry name" value="Znf_MIZ"/>
</dbReference>
<feature type="region of interest" description="Disordered" evidence="5">
    <location>
        <begin position="133"/>
        <end position="383"/>
    </location>
</feature>
<keyword evidence="2 4" id="KW-0863">Zinc-finger</keyword>
<dbReference type="GO" id="GO:0008270">
    <property type="term" value="F:zinc ion binding"/>
    <property type="evidence" value="ECO:0007669"/>
    <property type="project" value="UniProtKB-KW"/>
</dbReference>
<feature type="compositionally biased region" description="Pro residues" evidence="5">
    <location>
        <begin position="367"/>
        <end position="376"/>
    </location>
</feature>
<dbReference type="GO" id="GO:0016925">
    <property type="term" value="P:protein sumoylation"/>
    <property type="evidence" value="ECO:0007669"/>
    <property type="project" value="TreeGrafter"/>
</dbReference>
<evidence type="ECO:0000256" key="4">
    <source>
        <dbReference type="PROSITE-ProRule" id="PRU00452"/>
    </source>
</evidence>
<protein>
    <recommendedName>
        <fullName evidence="6">SP-RING-type domain-containing protein</fullName>
    </recommendedName>
</protein>
<dbReference type="OrthoDB" id="10263264at2759"/>
<feature type="region of interest" description="Disordered" evidence="5">
    <location>
        <begin position="948"/>
        <end position="996"/>
    </location>
</feature>
<dbReference type="Pfam" id="PF02891">
    <property type="entry name" value="zf-MIZ"/>
    <property type="match status" value="1"/>
</dbReference>
<dbReference type="InterPro" id="IPR013083">
    <property type="entry name" value="Znf_RING/FYVE/PHD"/>
</dbReference>
<evidence type="ECO:0000256" key="2">
    <source>
        <dbReference type="ARBA" id="ARBA00022771"/>
    </source>
</evidence>
<dbReference type="Proteomes" id="UP000186922">
    <property type="component" value="Unassembled WGS sequence"/>
</dbReference>
<feature type="compositionally biased region" description="Low complexity" evidence="5">
    <location>
        <begin position="957"/>
        <end position="990"/>
    </location>
</feature>
<dbReference type="AlphaFoldDB" id="A0A1D1UK16"/>
<dbReference type="GO" id="GO:0000785">
    <property type="term" value="C:chromatin"/>
    <property type="evidence" value="ECO:0007669"/>
    <property type="project" value="TreeGrafter"/>
</dbReference>
<feature type="compositionally biased region" description="Low complexity" evidence="5">
    <location>
        <begin position="297"/>
        <end position="310"/>
    </location>
</feature>
<evidence type="ECO:0000256" key="1">
    <source>
        <dbReference type="ARBA" id="ARBA00022723"/>
    </source>
</evidence>
<dbReference type="STRING" id="947166.A0A1D1UK16"/>
<evidence type="ECO:0000313" key="7">
    <source>
        <dbReference type="EMBL" id="GAU90046.1"/>
    </source>
</evidence>
<feature type="compositionally biased region" description="Polar residues" evidence="5">
    <location>
        <begin position="42"/>
        <end position="58"/>
    </location>
</feature>
<feature type="compositionally biased region" description="Low complexity" evidence="5">
    <location>
        <begin position="235"/>
        <end position="247"/>
    </location>
</feature>
<evidence type="ECO:0000313" key="8">
    <source>
        <dbReference type="Proteomes" id="UP000186922"/>
    </source>
</evidence>
<keyword evidence="8" id="KW-1185">Reference proteome</keyword>
<comment type="caution">
    <text evidence="7">The sequence shown here is derived from an EMBL/GenBank/DDBJ whole genome shotgun (WGS) entry which is preliminary data.</text>
</comment>
<keyword evidence="1" id="KW-0479">Metal-binding</keyword>
<organism evidence="7 8">
    <name type="scientific">Ramazzottius varieornatus</name>
    <name type="common">Water bear</name>
    <name type="synonym">Tardigrade</name>
    <dbReference type="NCBI Taxonomy" id="947166"/>
    <lineage>
        <taxon>Eukaryota</taxon>
        <taxon>Metazoa</taxon>
        <taxon>Ecdysozoa</taxon>
        <taxon>Tardigrada</taxon>
        <taxon>Eutardigrada</taxon>
        <taxon>Parachela</taxon>
        <taxon>Hypsibioidea</taxon>
        <taxon>Ramazzottiidae</taxon>
        <taxon>Ramazzottius</taxon>
    </lineage>
</organism>
<feature type="compositionally biased region" description="Polar residues" evidence="5">
    <location>
        <begin position="311"/>
        <end position="330"/>
    </location>
</feature>
<dbReference type="PANTHER" id="PTHR10782:SF4">
    <property type="entry name" value="TONALLI, ISOFORM E"/>
    <property type="match status" value="1"/>
</dbReference>
<dbReference type="PROSITE" id="PS51044">
    <property type="entry name" value="ZF_SP_RING"/>
    <property type="match status" value="1"/>
</dbReference>
<feature type="domain" description="SP-RING-type" evidence="6">
    <location>
        <begin position="848"/>
        <end position="934"/>
    </location>
</feature>
<dbReference type="EMBL" id="BDGG01000001">
    <property type="protein sequence ID" value="GAU90046.1"/>
    <property type="molecule type" value="Genomic_DNA"/>
</dbReference>
<keyword evidence="3" id="KW-0862">Zinc</keyword>
<feature type="region of interest" description="Disordered" evidence="5">
    <location>
        <begin position="1"/>
        <end position="76"/>
    </location>
</feature>
<feature type="compositionally biased region" description="Polar residues" evidence="5">
    <location>
        <begin position="148"/>
        <end position="163"/>
    </location>
</feature>
<feature type="compositionally biased region" description="Polar residues" evidence="5">
    <location>
        <begin position="354"/>
        <end position="365"/>
    </location>
</feature>
<proteinExistence type="predicted"/>